<dbReference type="RefSeq" id="WP_013656383.1">
    <property type="nucleotide sequence ID" value="NC_015275.1"/>
</dbReference>
<evidence type="ECO:0000256" key="1">
    <source>
        <dbReference type="SAM" id="Coils"/>
    </source>
</evidence>
<dbReference type="EMBL" id="CP002582">
    <property type="protein sequence ID" value="ADZ83084.1"/>
    <property type="molecule type" value="Genomic_DNA"/>
</dbReference>
<evidence type="ECO:0000313" key="2">
    <source>
        <dbReference type="EMBL" id="ADZ83084.1"/>
    </source>
</evidence>
<accession>F2JI56</accession>
<keyword evidence="1" id="KW-0175">Coiled coil</keyword>
<feature type="coiled-coil region" evidence="1">
    <location>
        <begin position="16"/>
        <end position="43"/>
    </location>
</feature>
<gene>
    <name evidence="2" type="ordered locus">Clole_1358</name>
</gene>
<dbReference type="STRING" id="642492.Clole_1358"/>
<proteinExistence type="predicted"/>
<reference evidence="2 3" key="1">
    <citation type="journal article" date="2011" name="J. Bacteriol.">
        <title>Complete genome sequence of the cellulose-degrading bacterium Cellulosilyticum lentocellum.</title>
        <authorList>
            <consortium name="US DOE Joint Genome Institute"/>
            <person name="Miller D.A."/>
            <person name="Suen G."/>
            <person name="Bruce D."/>
            <person name="Copeland A."/>
            <person name="Cheng J.F."/>
            <person name="Detter C."/>
            <person name="Goodwin L.A."/>
            <person name="Han C.S."/>
            <person name="Hauser L.J."/>
            <person name="Land M.L."/>
            <person name="Lapidus A."/>
            <person name="Lucas S."/>
            <person name="Meincke L."/>
            <person name="Pitluck S."/>
            <person name="Tapia R."/>
            <person name="Teshima H."/>
            <person name="Woyke T."/>
            <person name="Fox B.G."/>
            <person name="Angert E.R."/>
            <person name="Currie C.R."/>
        </authorList>
    </citation>
    <scope>NUCLEOTIDE SEQUENCE [LARGE SCALE GENOMIC DNA]</scope>
    <source>
        <strain evidence="3">ATCC 49066 / DSM 5427 / NCIMB 11756 / RHM5</strain>
    </source>
</reference>
<dbReference type="HOGENOM" id="CLU_2231768_0_0_9"/>
<name>F2JI56_CELLD</name>
<evidence type="ECO:0000313" key="3">
    <source>
        <dbReference type="Proteomes" id="UP000008467"/>
    </source>
</evidence>
<dbReference type="Proteomes" id="UP000008467">
    <property type="component" value="Chromosome"/>
</dbReference>
<protein>
    <submittedName>
        <fullName evidence="2">Uncharacterized protein</fullName>
    </submittedName>
</protein>
<sequence>MEDIIKQIVQIDSVALNTKKGNEEALRLKKEQYEKEIASYRQDTLQRAQERANEIYEQIVATGVSRHNLEEEKCKKTALAVENRYLQIEEQLLQEVFEELLGVEG</sequence>
<keyword evidence="3" id="KW-1185">Reference proteome</keyword>
<organism evidence="2 3">
    <name type="scientific">Cellulosilyticum lentocellum (strain ATCC 49066 / DSM 5427 / NCIMB 11756 / RHM5)</name>
    <name type="common">Clostridium lentocellum</name>
    <dbReference type="NCBI Taxonomy" id="642492"/>
    <lineage>
        <taxon>Bacteria</taxon>
        <taxon>Bacillati</taxon>
        <taxon>Bacillota</taxon>
        <taxon>Clostridia</taxon>
        <taxon>Lachnospirales</taxon>
        <taxon>Cellulosilyticaceae</taxon>
        <taxon>Cellulosilyticum</taxon>
    </lineage>
</organism>
<dbReference type="KEGG" id="cle:Clole_1358"/>
<dbReference type="AlphaFoldDB" id="F2JI56"/>